<proteinExistence type="predicted"/>
<sequence>MLSFSLLSSGLLSTCILAAPSTILTARGAPGVPSIAVAEKLLVELTVAPQGPQTGYSRDLFPHWITLPGKCNTRKLVLQRDGSNAVISDTCAVLRGTWLSPYDGAIWDDVSDVDIDHMVPLSNAWKSGAANWTTEQRQAFANDLDNPQLWAVTDDVNNEKSDSGPEQWVPPLASYHCTYARAWIKVKSVYDLTITEEEKEALISMLKTC</sequence>
<feature type="chain" id="PRO_5042171852" description="GmrSD restriction endonucleases C-terminal domain-containing protein" evidence="1">
    <location>
        <begin position="19"/>
        <end position="209"/>
    </location>
</feature>
<keyword evidence="1" id="KW-0732">Signal</keyword>
<organism evidence="3 4">
    <name type="scientific">Diplocarpon rosae</name>
    <dbReference type="NCBI Taxonomy" id="946125"/>
    <lineage>
        <taxon>Eukaryota</taxon>
        <taxon>Fungi</taxon>
        <taxon>Dikarya</taxon>
        <taxon>Ascomycota</taxon>
        <taxon>Pezizomycotina</taxon>
        <taxon>Leotiomycetes</taxon>
        <taxon>Helotiales</taxon>
        <taxon>Drepanopezizaceae</taxon>
        <taxon>Diplocarpon</taxon>
    </lineage>
</organism>
<gene>
    <name evidence="3" type="ORF">QTJ16_006463</name>
</gene>
<dbReference type="Pfam" id="PF07510">
    <property type="entry name" value="GmrSD_C"/>
    <property type="match status" value="1"/>
</dbReference>
<reference evidence="3" key="1">
    <citation type="submission" date="2023-06" db="EMBL/GenBank/DDBJ databases">
        <title>Draft genome of Marssonina rosae.</title>
        <authorList>
            <person name="Cheng Q."/>
        </authorList>
    </citation>
    <scope>NUCLEOTIDE SEQUENCE</scope>
    <source>
        <strain evidence="3">R4</strain>
    </source>
</reference>
<evidence type="ECO:0000313" key="3">
    <source>
        <dbReference type="EMBL" id="KAK2624513.1"/>
    </source>
</evidence>
<dbReference type="PANTHER" id="PTHR24094:SF15">
    <property type="entry name" value="AMP-DEPENDENT SYNTHETASE_LIGASE DOMAIN-CONTAINING PROTEIN-RELATED"/>
    <property type="match status" value="1"/>
</dbReference>
<feature type="domain" description="GmrSD restriction endonucleases C-terminal" evidence="2">
    <location>
        <begin position="92"/>
        <end position="204"/>
    </location>
</feature>
<protein>
    <recommendedName>
        <fullName evidence="2">GmrSD restriction endonucleases C-terminal domain-containing protein</fullName>
    </recommendedName>
</protein>
<feature type="signal peptide" evidence="1">
    <location>
        <begin position="1"/>
        <end position="18"/>
    </location>
</feature>
<evidence type="ECO:0000259" key="2">
    <source>
        <dbReference type="Pfam" id="PF07510"/>
    </source>
</evidence>
<accession>A0AAD9WBU5</accession>
<dbReference type="AlphaFoldDB" id="A0AAD9WBU5"/>
<dbReference type="InterPro" id="IPR011089">
    <property type="entry name" value="GmrSD_C"/>
</dbReference>
<name>A0AAD9WBU5_9HELO</name>
<evidence type="ECO:0000256" key="1">
    <source>
        <dbReference type="SAM" id="SignalP"/>
    </source>
</evidence>
<evidence type="ECO:0000313" key="4">
    <source>
        <dbReference type="Proteomes" id="UP001285354"/>
    </source>
</evidence>
<dbReference type="PANTHER" id="PTHR24094">
    <property type="entry name" value="SECRETED PROTEIN"/>
    <property type="match status" value="1"/>
</dbReference>
<dbReference type="EMBL" id="JAUBYV010000010">
    <property type="protein sequence ID" value="KAK2624513.1"/>
    <property type="molecule type" value="Genomic_DNA"/>
</dbReference>
<dbReference type="Proteomes" id="UP001285354">
    <property type="component" value="Unassembled WGS sequence"/>
</dbReference>
<keyword evidence="4" id="KW-1185">Reference proteome</keyword>
<comment type="caution">
    <text evidence="3">The sequence shown here is derived from an EMBL/GenBank/DDBJ whole genome shotgun (WGS) entry which is preliminary data.</text>
</comment>